<dbReference type="GO" id="GO:0016020">
    <property type="term" value="C:membrane"/>
    <property type="evidence" value="ECO:0007669"/>
    <property type="project" value="TreeGrafter"/>
</dbReference>
<dbReference type="EMBL" id="CP036273">
    <property type="protein sequence ID" value="QDU20714.1"/>
    <property type="molecule type" value="Genomic_DNA"/>
</dbReference>
<feature type="domain" description="AB hydrolase-1" evidence="2">
    <location>
        <begin position="41"/>
        <end position="271"/>
    </location>
</feature>
<dbReference type="InterPro" id="IPR029058">
    <property type="entry name" value="AB_hydrolase_fold"/>
</dbReference>
<dbReference type="EC" id="3.7.1.9" evidence="3"/>
<evidence type="ECO:0000313" key="4">
    <source>
        <dbReference type="Proteomes" id="UP000319576"/>
    </source>
</evidence>
<evidence type="ECO:0000256" key="1">
    <source>
        <dbReference type="ARBA" id="ARBA00022801"/>
    </source>
</evidence>
<dbReference type="Gene3D" id="3.40.50.1820">
    <property type="entry name" value="alpha/beta hydrolase"/>
    <property type="match status" value="1"/>
</dbReference>
<name>A0A517XTB0_9BACT</name>
<dbReference type="PANTHER" id="PTHR43798:SF31">
    <property type="entry name" value="AB HYDROLASE SUPERFAMILY PROTEIN YCLE"/>
    <property type="match status" value="1"/>
</dbReference>
<organism evidence="3 4">
    <name type="scientific">Urbifossiella limnaea</name>
    <dbReference type="NCBI Taxonomy" id="2528023"/>
    <lineage>
        <taxon>Bacteria</taxon>
        <taxon>Pseudomonadati</taxon>
        <taxon>Planctomycetota</taxon>
        <taxon>Planctomycetia</taxon>
        <taxon>Gemmatales</taxon>
        <taxon>Gemmataceae</taxon>
        <taxon>Urbifossiella</taxon>
    </lineage>
</organism>
<dbReference type="AlphaFoldDB" id="A0A517XTB0"/>
<dbReference type="InterPro" id="IPR000073">
    <property type="entry name" value="AB_hydrolase_1"/>
</dbReference>
<dbReference type="InterPro" id="IPR050266">
    <property type="entry name" value="AB_hydrolase_sf"/>
</dbReference>
<sequence length="298" mass="32525">MATVTADEFRTALARFRREARPGVVHTGRYRLGYRAWGSGPPVVFVHGMADVGRSFVMVMAGLADRFTTIEYDLPNGLTDGSALGGYTHRGYVTDLTALLDHLGFRRAAVVGSSFGSTIALAALATSPGRFSHGVLQGGFARRPLLRWQHRLAQLARFWPGYQGDWPAIHAFVMARVEAHLKANVPPEVWRFFLANHGRTPFRAAALRTLTIGATDLRPVLSGLRVPLLQLGGDRDPLVPKQYELEVTAGVPGAKRVEFAECGHYPQYTHPGPMARAIAALLGERLRASDIQDPAPPD</sequence>
<dbReference type="PANTHER" id="PTHR43798">
    <property type="entry name" value="MONOACYLGLYCEROL LIPASE"/>
    <property type="match status" value="1"/>
</dbReference>
<dbReference type="KEGG" id="uli:ETAA1_26710"/>
<reference evidence="3 4" key="1">
    <citation type="submission" date="2019-02" db="EMBL/GenBank/DDBJ databases">
        <title>Deep-cultivation of Planctomycetes and their phenomic and genomic characterization uncovers novel biology.</title>
        <authorList>
            <person name="Wiegand S."/>
            <person name="Jogler M."/>
            <person name="Boedeker C."/>
            <person name="Pinto D."/>
            <person name="Vollmers J."/>
            <person name="Rivas-Marin E."/>
            <person name="Kohn T."/>
            <person name="Peeters S.H."/>
            <person name="Heuer A."/>
            <person name="Rast P."/>
            <person name="Oberbeckmann S."/>
            <person name="Bunk B."/>
            <person name="Jeske O."/>
            <person name="Meyerdierks A."/>
            <person name="Storesund J.E."/>
            <person name="Kallscheuer N."/>
            <person name="Luecker S."/>
            <person name="Lage O.M."/>
            <person name="Pohl T."/>
            <person name="Merkel B.J."/>
            <person name="Hornburger P."/>
            <person name="Mueller R.-W."/>
            <person name="Bruemmer F."/>
            <person name="Labrenz M."/>
            <person name="Spormann A.M."/>
            <person name="Op den Camp H."/>
            <person name="Overmann J."/>
            <person name="Amann R."/>
            <person name="Jetten M.S.M."/>
            <person name="Mascher T."/>
            <person name="Medema M.H."/>
            <person name="Devos D.P."/>
            <person name="Kaster A.-K."/>
            <person name="Ovreas L."/>
            <person name="Rohde M."/>
            <person name="Galperin M.Y."/>
            <person name="Jogler C."/>
        </authorList>
    </citation>
    <scope>NUCLEOTIDE SEQUENCE [LARGE SCALE GENOMIC DNA]</scope>
    <source>
        <strain evidence="3 4">ETA_A1</strain>
    </source>
</reference>
<keyword evidence="1 3" id="KW-0378">Hydrolase</keyword>
<keyword evidence="4" id="KW-1185">Reference proteome</keyword>
<protein>
    <submittedName>
        <fullName evidence="3">2-hydroxymuconate semialdehyde hydrolase</fullName>
        <ecNumber evidence="3">3.7.1.9</ecNumber>
    </submittedName>
</protein>
<evidence type="ECO:0000313" key="3">
    <source>
        <dbReference type="EMBL" id="QDU20714.1"/>
    </source>
</evidence>
<dbReference type="Proteomes" id="UP000319576">
    <property type="component" value="Chromosome"/>
</dbReference>
<dbReference type="Pfam" id="PF00561">
    <property type="entry name" value="Abhydrolase_1"/>
    <property type="match status" value="1"/>
</dbReference>
<evidence type="ECO:0000259" key="2">
    <source>
        <dbReference type="Pfam" id="PF00561"/>
    </source>
</evidence>
<dbReference type="SUPFAM" id="SSF53474">
    <property type="entry name" value="alpha/beta-Hydrolases"/>
    <property type="match status" value="1"/>
</dbReference>
<dbReference type="GO" id="GO:0018775">
    <property type="term" value="F:2-hydroxymuconate-semialdehyde hydrolase activity"/>
    <property type="evidence" value="ECO:0007669"/>
    <property type="project" value="UniProtKB-EC"/>
</dbReference>
<dbReference type="OrthoDB" id="268311at2"/>
<accession>A0A517XTB0</accession>
<proteinExistence type="predicted"/>
<dbReference type="RefSeq" id="WP_145238738.1">
    <property type="nucleotide sequence ID" value="NZ_CP036273.1"/>
</dbReference>
<gene>
    <name evidence="3" type="primary">xylF_1</name>
    <name evidence="3" type="ORF">ETAA1_26710</name>
</gene>